<evidence type="ECO:0000313" key="1">
    <source>
        <dbReference type="EMBL" id="CDS00946.1"/>
    </source>
</evidence>
<organism evidence="1 2">
    <name type="scientific">Sporisorium scitamineum</name>
    <dbReference type="NCBI Taxonomy" id="49012"/>
    <lineage>
        <taxon>Eukaryota</taxon>
        <taxon>Fungi</taxon>
        <taxon>Dikarya</taxon>
        <taxon>Basidiomycota</taxon>
        <taxon>Ustilaginomycotina</taxon>
        <taxon>Ustilaginomycetes</taxon>
        <taxon>Ustilaginales</taxon>
        <taxon>Ustilaginaceae</taxon>
        <taxon>Sporisorium</taxon>
    </lineage>
</organism>
<accession>A0A0F7RVJ9</accession>
<dbReference type="EMBL" id="CCFA01003275">
    <property type="protein sequence ID" value="CDS00946.1"/>
    <property type="molecule type" value="Genomic_DNA"/>
</dbReference>
<dbReference type="AlphaFoldDB" id="A0A0F7RVJ9"/>
<protein>
    <submittedName>
        <fullName evidence="1">Uncharacterized protein</fullName>
    </submittedName>
</protein>
<reference evidence="2" key="1">
    <citation type="submission" date="2014-06" db="EMBL/GenBank/DDBJ databases">
        <authorList>
            <person name="Berkman P.J."/>
        </authorList>
    </citation>
    <scope>NUCLEOTIDE SEQUENCE [LARGE SCALE GENOMIC DNA]</scope>
</reference>
<sequence>MEDVEEEIIFQDDVSSGEVPVPFPISMLDLAAAAAEEEEDGVEDMEGETLPHILVEEEEHCAAAAALQAEPMLLDNVDMPADGIVVLLPLTGITDEPIGPPPARLMDAGRCGTHHQLGCGGGH</sequence>
<keyword evidence="2" id="KW-1185">Reference proteome</keyword>
<gene>
    <name evidence="1" type="primary">SSCI54780.1</name>
</gene>
<dbReference type="Proteomes" id="UP000242770">
    <property type="component" value="Unassembled WGS sequence"/>
</dbReference>
<evidence type="ECO:0000313" key="2">
    <source>
        <dbReference type="Proteomes" id="UP000242770"/>
    </source>
</evidence>
<proteinExistence type="predicted"/>
<name>A0A0F7RVJ9_9BASI</name>